<protein>
    <submittedName>
        <fullName evidence="3">Serpin family protein</fullName>
    </submittedName>
</protein>
<keyword evidence="4" id="KW-1185">Reference proteome</keyword>
<gene>
    <name evidence="3" type="ORF">FRD01_22125</name>
</gene>
<dbReference type="InterPro" id="IPR023796">
    <property type="entry name" value="Serpin_dom"/>
</dbReference>
<dbReference type="InterPro" id="IPR023795">
    <property type="entry name" value="Serpin_CS"/>
</dbReference>
<reference evidence="3 4" key="1">
    <citation type="submission" date="2019-08" db="EMBL/GenBank/DDBJ databases">
        <authorList>
            <person name="Liang Q."/>
        </authorList>
    </citation>
    <scope>NUCLEOTIDE SEQUENCE [LARGE SCALE GENOMIC DNA]</scope>
    <source>
        <strain evidence="3 4">V1718</strain>
    </source>
</reference>
<dbReference type="InterPro" id="IPR042178">
    <property type="entry name" value="Serpin_sf_1"/>
</dbReference>
<evidence type="ECO:0000313" key="4">
    <source>
        <dbReference type="Proteomes" id="UP000321595"/>
    </source>
</evidence>
<dbReference type="SMART" id="SM00093">
    <property type="entry name" value="SERPIN"/>
    <property type="match status" value="1"/>
</dbReference>
<dbReference type="SUPFAM" id="SSF56574">
    <property type="entry name" value="Serpins"/>
    <property type="match status" value="1"/>
</dbReference>
<dbReference type="AlphaFoldDB" id="A0A5B8XXJ3"/>
<evidence type="ECO:0000259" key="2">
    <source>
        <dbReference type="SMART" id="SM00093"/>
    </source>
</evidence>
<dbReference type="KEGG" id="bbae:FRD01_22125"/>
<dbReference type="EMBL" id="CP042467">
    <property type="protein sequence ID" value="QED29881.1"/>
    <property type="molecule type" value="Genomic_DNA"/>
</dbReference>
<dbReference type="InterPro" id="IPR000215">
    <property type="entry name" value="Serpin_fam"/>
</dbReference>
<sequence>MKKLLMLVLALSFGCGETPIGMPEEGFEVLHERALEDAAPIADINALVEGNTGFAINLYNQMPLNENIVLSPFSVSRTFSWFQNGERLQDVFEGLFGYLPDSDATKTAFNSLGVKLMERDESEERMSIFESRDIQWLDKSRYTDEARPDGYDNVHTFDFAGDPEYAREVINTWIEERSRGLLTDFLDPGLINPDTVSVTTNTIFFVGNWVHDYVERSINFSGRRGTKSVAGFGNETEYQHHVGEDYTMVRIPYTGEYSMVAVMPEDFETFRSSLNFRGFRSILSTSSRGLVRLSIPNIKTESQPDLVKAIDTLRENGGYNTTDTITGEYMETYVHKVVINADKDGTTAAAATVVIGYDNNAPEPVEPRVINFDKPFIYFIIDDATKSILFVGQFVE</sequence>
<dbReference type="Gene3D" id="3.30.497.10">
    <property type="entry name" value="Antithrombin, subunit I, domain 2"/>
    <property type="match status" value="1"/>
</dbReference>
<feature type="domain" description="Serpin" evidence="2">
    <location>
        <begin position="56"/>
        <end position="396"/>
    </location>
</feature>
<dbReference type="PROSITE" id="PS00284">
    <property type="entry name" value="SERPIN"/>
    <property type="match status" value="1"/>
</dbReference>
<name>A0A5B8XXJ3_9DELT</name>
<dbReference type="InterPro" id="IPR036186">
    <property type="entry name" value="Serpin_sf"/>
</dbReference>
<comment type="similarity">
    <text evidence="1">Belongs to the serpin family.</text>
</comment>
<dbReference type="GO" id="GO:0005615">
    <property type="term" value="C:extracellular space"/>
    <property type="evidence" value="ECO:0007669"/>
    <property type="project" value="InterPro"/>
</dbReference>
<dbReference type="InterPro" id="IPR042185">
    <property type="entry name" value="Serpin_sf_2"/>
</dbReference>
<dbReference type="PANTHER" id="PTHR11461">
    <property type="entry name" value="SERINE PROTEASE INHIBITOR, SERPIN"/>
    <property type="match status" value="1"/>
</dbReference>
<dbReference type="RefSeq" id="WP_146963114.1">
    <property type="nucleotide sequence ID" value="NZ_CP042467.1"/>
</dbReference>
<accession>A0A5B8XXJ3</accession>
<dbReference type="PANTHER" id="PTHR11461:SF211">
    <property type="entry name" value="GH10112P-RELATED"/>
    <property type="match status" value="1"/>
</dbReference>
<dbReference type="Proteomes" id="UP000321595">
    <property type="component" value="Chromosome"/>
</dbReference>
<evidence type="ECO:0000256" key="1">
    <source>
        <dbReference type="RuleBase" id="RU000411"/>
    </source>
</evidence>
<dbReference type="GO" id="GO:0004867">
    <property type="term" value="F:serine-type endopeptidase inhibitor activity"/>
    <property type="evidence" value="ECO:0007669"/>
    <property type="project" value="InterPro"/>
</dbReference>
<proteinExistence type="inferred from homology"/>
<dbReference type="PROSITE" id="PS51257">
    <property type="entry name" value="PROKAR_LIPOPROTEIN"/>
    <property type="match status" value="1"/>
</dbReference>
<dbReference type="OrthoDB" id="9764871at2"/>
<evidence type="ECO:0000313" key="3">
    <source>
        <dbReference type="EMBL" id="QED29881.1"/>
    </source>
</evidence>
<organism evidence="3 4">
    <name type="scientific">Microvenator marinus</name>
    <dbReference type="NCBI Taxonomy" id="2600177"/>
    <lineage>
        <taxon>Bacteria</taxon>
        <taxon>Deltaproteobacteria</taxon>
        <taxon>Bradymonadales</taxon>
        <taxon>Microvenatoraceae</taxon>
        <taxon>Microvenator</taxon>
    </lineage>
</organism>
<dbReference type="Pfam" id="PF00079">
    <property type="entry name" value="Serpin"/>
    <property type="match status" value="1"/>
</dbReference>
<dbReference type="Gene3D" id="2.30.39.10">
    <property type="entry name" value="Alpha-1-antitrypsin, domain 1"/>
    <property type="match status" value="1"/>
</dbReference>